<dbReference type="AlphaFoldDB" id="A0A1Q4NZP3"/>
<feature type="chain" id="PRO_5013338542" description="Phosphodiester glycosidase domain-containing protein" evidence="1">
    <location>
        <begin position="21"/>
        <end position="290"/>
    </location>
</feature>
<dbReference type="RefSeq" id="WP_073532301.1">
    <property type="nucleotide sequence ID" value="NZ_MJAO01000011.1"/>
</dbReference>
<gene>
    <name evidence="2" type="ORF">BHU62_12200</name>
</gene>
<sequence>MKKCICFLLSYIFLTHYSFAECKFADWFEYEQNYKENKVAHSKVYGIKKHEIPGLAYVFRVNTLGINADGAPNAYSYEDHQALQGKCPSKEKYHYRGLDCPANAGYKIKGMKWQNVLVVDKSTGDAFVRQSGEYKGFLVAKTRLQDPKIVDETDKNKWVNSDVVPYWTFPGQTSFSLKEGTGRVGDIGYVINKKTGKSSAFIIADVGGSATAFGEVSLQLARNLGAKNPDPIRGGDIDGDYYFVIFPKTGMTPLWPVSNLTIEKIAEERLSKVGGINAITSCQGFKFISK</sequence>
<accession>A0A1Q4NZP3</accession>
<dbReference type="EMBL" id="MJAO01000011">
    <property type="protein sequence ID" value="OKB66317.1"/>
    <property type="molecule type" value="Genomic_DNA"/>
</dbReference>
<keyword evidence="1" id="KW-0732">Signal</keyword>
<dbReference type="Proteomes" id="UP000185770">
    <property type="component" value="Unassembled WGS sequence"/>
</dbReference>
<feature type="signal peptide" evidence="1">
    <location>
        <begin position="1"/>
        <end position="20"/>
    </location>
</feature>
<comment type="caution">
    <text evidence="2">The sequence shown here is derived from an EMBL/GenBank/DDBJ whole genome shotgun (WGS) entry which is preliminary data.</text>
</comment>
<protein>
    <recommendedName>
        <fullName evidence="4">Phosphodiester glycosidase domain-containing protein</fullName>
    </recommendedName>
</protein>
<organism evidence="2 3">
    <name type="scientific">Serratia marcescens</name>
    <dbReference type="NCBI Taxonomy" id="615"/>
    <lineage>
        <taxon>Bacteria</taxon>
        <taxon>Pseudomonadati</taxon>
        <taxon>Pseudomonadota</taxon>
        <taxon>Gammaproteobacteria</taxon>
        <taxon>Enterobacterales</taxon>
        <taxon>Yersiniaceae</taxon>
        <taxon>Serratia</taxon>
    </lineage>
</organism>
<reference evidence="2 3" key="1">
    <citation type="submission" date="2016-09" db="EMBL/GenBank/DDBJ databases">
        <title>Serratia marcescens MSU-97 and epiphytic antimycotic-producing bacteria.</title>
        <authorList>
            <person name="Matilla M.A."/>
        </authorList>
    </citation>
    <scope>NUCLEOTIDE SEQUENCE [LARGE SCALE GENOMIC DNA]</scope>
    <source>
        <strain evidence="2 3">MSU-97</strain>
    </source>
</reference>
<evidence type="ECO:0008006" key="4">
    <source>
        <dbReference type="Google" id="ProtNLM"/>
    </source>
</evidence>
<evidence type="ECO:0000313" key="3">
    <source>
        <dbReference type="Proteomes" id="UP000185770"/>
    </source>
</evidence>
<name>A0A1Q4NZP3_SERMA</name>
<evidence type="ECO:0000313" key="2">
    <source>
        <dbReference type="EMBL" id="OKB66317.1"/>
    </source>
</evidence>
<proteinExistence type="predicted"/>
<dbReference type="OrthoDB" id="5519309at2"/>
<evidence type="ECO:0000256" key="1">
    <source>
        <dbReference type="SAM" id="SignalP"/>
    </source>
</evidence>